<sequence length="247" mass="28989">MREEKNDRILQGSSTYDDDDDDDDDDDGDFACGCKLKNRSWEKYGKGSSSKNLSLCVANLYDRRLPRRTSAFDFRQSYSKKNITPRIVLADVNEAVTVTLSNLLTKPENLETAILRRRSVAIRIGFAKDEKRGLDIYHDCTHVFHFTANKSLEKIKERFNDDNKHEDDDVKENDKTDYNDEETMKMMTYGKKKEKQEKKRIEHRGYIFEARADVMWVMHNEDFAHSSHHRLVLVELEKERFLSGFMA</sequence>
<feature type="region of interest" description="Disordered" evidence="1">
    <location>
        <begin position="1"/>
        <end position="25"/>
    </location>
</feature>
<dbReference type="EMBL" id="JACSDZ010000004">
    <property type="protein sequence ID" value="KAF7405834.1"/>
    <property type="molecule type" value="Genomic_DNA"/>
</dbReference>
<feature type="compositionally biased region" description="Acidic residues" evidence="1">
    <location>
        <begin position="16"/>
        <end position="25"/>
    </location>
</feature>
<keyword evidence="3" id="KW-1185">Reference proteome</keyword>
<protein>
    <submittedName>
        <fullName evidence="2">Uncharacterized protein</fullName>
    </submittedName>
</protein>
<gene>
    <name evidence="2" type="ORF">HZH68_005203</name>
</gene>
<evidence type="ECO:0000313" key="2">
    <source>
        <dbReference type="EMBL" id="KAF7405834.1"/>
    </source>
</evidence>
<evidence type="ECO:0000313" key="3">
    <source>
        <dbReference type="Proteomes" id="UP000617340"/>
    </source>
</evidence>
<dbReference type="Proteomes" id="UP000617340">
    <property type="component" value="Unassembled WGS sequence"/>
</dbReference>
<accession>A0A834KD83</accession>
<dbReference type="AlphaFoldDB" id="A0A834KD83"/>
<name>A0A834KD83_VESGE</name>
<evidence type="ECO:0000256" key="1">
    <source>
        <dbReference type="SAM" id="MobiDB-lite"/>
    </source>
</evidence>
<proteinExistence type="predicted"/>
<reference evidence="2" key="1">
    <citation type="journal article" date="2020" name="G3 (Bethesda)">
        <title>High-Quality Assemblies for Three Invasive Social Wasps from the &lt;i&gt;Vespula&lt;/i&gt; Genus.</title>
        <authorList>
            <person name="Harrop T.W.R."/>
            <person name="Guhlin J."/>
            <person name="McLaughlin G.M."/>
            <person name="Permina E."/>
            <person name="Stockwell P."/>
            <person name="Gilligan J."/>
            <person name="Le Lec M.F."/>
            <person name="Gruber M.A.M."/>
            <person name="Quinn O."/>
            <person name="Lovegrove M."/>
            <person name="Duncan E.J."/>
            <person name="Remnant E.J."/>
            <person name="Van Eeckhoven J."/>
            <person name="Graham B."/>
            <person name="Knapp R.A."/>
            <person name="Langford K.W."/>
            <person name="Kronenberg Z."/>
            <person name="Press M.O."/>
            <person name="Eacker S.M."/>
            <person name="Wilson-Rankin E.E."/>
            <person name="Purcell J."/>
            <person name="Lester P.J."/>
            <person name="Dearden P.K."/>
        </authorList>
    </citation>
    <scope>NUCLEOTIDE SEQUENCE</scope>
    <source>
        <strain evidence="2">Linc-1</strain>
    </source>
</reference>
<organism evidence="2 3">
    <name type="scientific">Vespula germanica</name>
    <name type="common">German yellow jacket</name>
    <name type="synonym">Paravespula germanica</name>
    <dbReference type="NCBI Taxonomy" id="30212"/>
    <lineage>
        <taxon>Eukaryota</taxon>
        <taxon>Metazoa</taxon>
        <taxon>Ecdysozoa</taxon>
        <taxon>Arthropoda</taxon>
        <taxon>Hexapoda</taxon>
        <taxon>Insecta</taxon>
        <taxon>Pterygota</taxon>
        <taxon>Neoptera</taxon>
        <taxon>Endopterygota</taxon>
        <taxon>Hymenoptera</taxon>
        <taxon>Apocrita</taxon>
        <taxon>Aculeata</taxon>
        <taxon>Vespoidea</taxon>
        <taxon>Vespidae</taxon>
        <taxon>Vespinae</taxon>
        <taxon>Vespula</taxon>
    </lineage>
</organism>
<comment type="caution">
    <text evidence="2">The sequence shown here is derived from an EMBL/GenBank/DDBJ whole genome shotgun (WGS) entry which is preliminary data.</text>
</comment>